<dbReference type="SUPFAM" id="SSF46894">
    <property type="entry name" value="C-terminal effector domain of the bipartite response regulators"/>
    <property type="match status" value="1"/>
</dbReference>
<keyword evidence="3" id="KW-0472">Membrane</keyword>
<evidence type="ECO:0000313" key="6">
    <source>
        <dbReference type="Proteomes" id="UP001214043"/>
    </source>
</evidence>
<dbReference type="SUPFAM" id="SSF48452">
    <property type="entry name" value="TPR-like"/>
    <property type="match status" value="1"/>
</dbReference>
<sequence>MKSSPNGHEQATLHINDADRTVSANGQSLSLPPLSFRLLRALAEVAPKTVSKHDLQTRVWGDINVGPDSVKQRVRMLRVSLEQGGIGENLIETIAGEGYALTSSAVIIDENANDGADENPGERWGDQFKRLFTPPAGYALAAIIFLFVLALVIGGKPFTPDHGNEDAKLVVMVSSIEVADKAENIQFLGSKLESALTTLLSLHHNTDVMGRQASAHLSSIRPLELSRQSNVSALIEWKIAEFDNNYRLFVTLTDARRETALWAGEYNLPADAPEKDWSRIINHMGRLLILEFEQLQSPTAIAGGTSSRSAYATYLNGVETLKKPIEPENYLEAARHFQDALSADSNFIIARARLAEAYAKYAIHTGDDHFSALALSEARLANSHSPALPEAEYALALSLMADGDEKSAREYVLRARRTLPYIEFELSRLKRTQRQAES</sequence>
<evidence type="ECO:0000256" key="1">
    <source>
        <dbReference type="ARBA" id="ARBA00023125"/>
    </source>
</evidence>
<keyword evidence="6" id="KW-1185">Reference proteome</keyword>
<dbReference type="InterPro" id="IPR001867">
    <property type="entry name" value="OmpR/PhoB-type_DNA-bd"/>
</dbReference>
<proteinExistence type="predicted"/>
<dbReference type="InterPro" id="IPR011990">
    <property type="entry name" value="TPR-like_helical_dom_sf"/>
</dbReference>
<dbReference type="SMART" id="SM00862">
    <property type="entry name" value="Trans_reg_C"/>
    <property type="match status" value="1"/>
</dbReference>
<feature type="transmembrane region" description="Helical" evidence="3">
    <location>
        <begin position="136"/>
        <end position="155"/>
    </location>
</feature>
<feature type="domain" description="OmpR/PhoB-type" evidence="4">
    <location>
        <begin position="5"/>
        <end position="103"/>
    </location>
</feature>
<evidence type="ECO:0000259" key="4">
    <source>
        <dbReference type="PROSITE" id="PS51755"/>
    </source>
</evidence>
<dbReference type="Proteomes" id="UP001214043">
    <property type="component" value="Chromosome"/>
</dbReference>
<dbReference type="EMBL" id="CP118166">
    <property type="protein sequence ID" value="WDI30969.1"/>
    <property type="molecule type" value="Genomic_DNA"/>
</dbReference>
<gene>
    <name evidence="5" type="ORF">PUV54_13495</name>
</gene>
<accession>A0AAE9ZAS9</accession>
<dbReference type="RefSeq" id="WP_274492791.1">
    <property type="nucleotide sequence ID" value="NZ_CP118166.1"/>
</dbReference>
<dbReference type="Gene3D" id="1.10.10.10">
    <property type="entry name" value="Winged helix-like DNA-binding domain superfamily/Winged helix DNA-binding domain"/>
    <property type="match status" value="1"/>
</dbReference>
<name>A0AAE9ZAS9_9PROT</name>
<reference evidence="5" key="1">
    <citation type="submission" date="2023-02" db="EMBL/GenBank/DDBJ databases">
        <title>Genome sequence of Hyphococcus flavus.</title>
        <authorList>
            <person name="Rong J.-C."/>
            <person name="Zhao Q."/>
            <person name="Yi M."/>
            <person name="Wu J.-Y."/>
        </authorList>
    </citation>
    <scope>NUCLEOTIDE SEQUENCE</scope>
    <source>
        <strain evidence="5">MCCC 1K03223</strain>
    </source>
</reference>
<evidence type="ECO:0000256" key="2">
    <source>
        <dbReference type="PROSITE-ProRule" id="PRU01091"/>
    </source>
</evidence>
<evidence type="ECO:0000313" key="5">
    <source>
        <dbReference type="EMBL" id="WDI30969.1"/>
    </source>
</evidence>
<dbReference type="GO" id="GO:0000160">
    <property type="term" value="P:phosphorelay signal transduction system"/>
    <property type="evidence" value="ECO:0007669"/>
    <property type="project" value="InterPro"/>
</dbReference>
<evidence type="ECO:0000256" key="3">
    <source>
        <dbReference type="SAM" id="Phobius"/>
    </source>
</evidence>
<dbReference type="PROSITE" id="PS51755">
    <property type="entry name" value="OMPR_PHOB"/>
    <property type="match status" value="1"/>
</dbReference>
<keyword evidence="3" id="KW-1133">Transmembrane helix</keyword>
<dbReference type="GO" id="GO:0006355">
    <property type="term" value="P:regulation of DNA-templated transcription"/>
    <property type="evidence" value="ECO:0007669"/>
    <property type="project" value="InterPro"/>
</dbReference>
<dbReference type="AlphaFoldDB" id="A0AAE9ZAS9"/>
<dbReference type="CDD" id="cd00383">
    <property type="entry name" value="trans_reg_C"/>
    <property type="match status" value="1"/>
</dbReference>
<dbReference type="Pfam" id="PF00486">
    <property type="entry name" value="Trans_reg_C"/>
    <property type="match status" value="1"/>
</dbReference>
<dbReference type="GO" id="GO:0003677">
    <property type="term" value="F:DNA binding"/>
    <property type="evidence" value="ECO:0007669"/>
    <property type="project" value="UniProtKB-UniRule"/>
</dbReference>
<organism evidence="5 6">
    <name type="scientific">Hyphococcus flavus</name>
    <dbReference type="NCBI Taxonomy" id="1866326"/>
    <lineage>
        <taxon>Bacteria</taxon>
        <taxon>Pseudomonadati</taxon>
        <taxon>Pseudomonadota</taxon>
        <taxon>Alphaproteobacteria</taxon>
        <taxon>Parvularculales</taxon>
        <taxon>Parvularculaceae</taxon>
        <taxon>Hyphococcus</taxon>
    </lineage>
</organism>
<protein>
    <submittedName>
        <fullName evidence="5">Winged helix-turn-helix domain-containing protein</fullName>
    </submittedName>
</protein>
<dbReference type="InterPro" id="IPR036388">
    <property type="entry name" value="WH-like_DNA-bd_sf"/>
</dbReference>
<dbReference type="KEGG" id="hfl:PUV54_13495"/>
<dbReference type="InterPro" id="IPR016032">
    <property type="entry name" value="Sig_transdc_resp-reg_C-effctor"/>
</dbReference>
<feature type="DNA-binding region" description="OmpR/PhoB-type" evidence="2">
    <location>
        <begin position="5"/>
        <end position="103"/>
    </location>
</feature>
<keyword evidence="1 2" id="KW-0238">DNA-binding</keyword>
<keyword evidence="3" id="KW-0812">Transmembrane</keyword>
<dbReference type="Gene3D" id="1.25.40.10">
    <property type="entry name" value="Tetratricopeptide repeat domain"/>
    <property type="match status" value="1"/>
</dbReference>